<dbReference type="EMBL" id="JAVRRG010000152">
    <property type="protein sequence ID" value="KAK5080304.1"/>
    <property type="molecule type" value="Genomic_DNA"/>
</dbReference>
<protein>
    <submittedName>
        <fullName evidence="2">Uncharacterized protein</fullName>
    </submittedName>
</protein>
<keyword evidence="3" id="KW-1185">Reference proteome</keyword>
<dbReference type="Proteomes" id="UP001345013">
    <property type="component" value="Unassembled WGS sequence"/>
</dbReference>
<evidence type="ECO:0000256" key="1">
    <source>
        <dbReference type="SAM" id="MobiDB-lite"/>
    </source>
</evidence>
<organism evidence="2 3">
    <name type="scientific">Lithohypha guttulata</name>
    <dbReference type="NCBI Taxonomy" id="1690604"/>
    <lineage>
        <taxon>Eukaryota</taxon>
        <taxon>Fungi</taxon>
        <taxon>Dikarya</taxon>
        <taxon>Ascomycota</taxon>
        <taxon>Pezizomycotina</taxon>
        <taxon>Eurotiomycetes</taxon>
        <taxon>Chaetothyriomycetidae</taxon>
        <taxon>Chaetothyriales</taxon>
        <taxon>Trichomeriaceae</taxon>
        <taxon>Lithohypha</taxon>
    </lineage>
</organism>
<feature type="compositionally biased region" description="Polar residues" evidence="1">
    <location>
        <begin position="1"/>
        <end position="10"/>
    </location>
</feature>
<sequence length="354" mass="39041">MNATTASTDINLLPRSPRSHTRNGTNTASATPSNLNTLSMASAVSTQPTMMSRDGIALVPAASPARPAPWANFKPVFTSTQPSKLAAKIDSATVTTAIPAVSHTPEYAKEAGVFYDLTQNIEQGSIILSPAVKDEIHKWNLGTATERQTWRLGKLATVHARIRGKPDRALRRMPVLALRGFWPVADTTITLAGLTTNQVEDVVLPVPSEDAIKGFIFTLDWMCSIIYSKDCAFVKMPYINTLPTYRNFRVAQNARMLGMTDVMQAMLGRINDLRYKGQLYRPDVEDVKLVLKYIAPDHGIRVRPIAMIAQATLDKKLRNKKDINTLMEDDEGFGTEVEDAIDAEKKARAERKAS</sequence>
<feature type="region of interest" description="Disordered" evidence="1">
    <location>
        <begin position="1"/>
        <end position="35"/>
    </location>
</feature>
<gene>
    <name evidence="2" type="ORF">LTR24_008585</name>
</gene>
<accession>A0ABR0K138</accession>
<proteinExistence type="predicted"/>
<comment type="caution">
    <text evidence="2">The sequence shown here is derived from an EMBL/GenBank/DDBJ whole genome shotgun (WGS) entry which is preliminary data.</text>
</comment>
<name>A0ABR0K138_9EURO</name>
<feature type="compositionally biased region" description="Polar residues" evidence="1">
    <location>
        <begin position="22"/>
        <end position="35"/>
    </location>
</feature>
<reference evidence="2 3" key="1">
    <citation type="submission" date="2023-08" db="EMBL/GenBank/DDBJ databases">
        <title>Black Yeasts Isolated from many extreme environments.</title>
        <authorList>
            <person name="Coleine C."/>
            <person name="Stajich J.E."/>
            <person name="Selbmann L."/>
        </authorList>
    </citation>
    <scope>NUCLEOTIDE SEQUENCE [LARGE SCALE GENOMIC DNA]</scope>
    <source>
        <strain evidence="2 3">CCFEE 5885</strain>
    </source>
</reference>
<evidence type="ECO:0000313" key="2">
    <source>
        <dbReference type="EMBL" id="KAK5080304.1"/>
    </source>
</evidence>
<evidence type="ECO:0000313" key="3">
    <source>
        <dbReference type="Proteomes" id="UP001345013"/>
    </source>
</evidence>